<dbReference type="BioCyc" id="CSTA292563:G1353-1539-MONOMER"/>
<dbReference type="HOGENOM" id="CLU_1599989_0_0_3"/>
<dbReference type="InterPro" id="IPR050712">
    <property type="entry name" value="NAD(P)H-dep_reductase"/>
</dbReference>
<sequence>MKIAIVIASNNKNLALAKKLKNIAMDLGNETQIIDLVEENLPLYTPTTQEKLGIPHKVKDLHQTLTNSGGMIFVAPEYNGGIPPSLTSAIAWLSVSGEDWRGCFNGKPAALATHSGGGGQYVLLAMRTQLSYIGMNVVGRSVLTNGNKPLNPESAQEVIKQLVRWG</sequence>
<reference evidence="3" key="1">
    <citation type="journal article" date="2013" name="Proc. Natl. Acad. Sci. U.S.A.">
        <title>Improving the coverage of the cyanobacterial phylum using diversity-driven genome sequencing.</title>
        <authorList>
            <person name="Shih P.M."/>
            <person name="Wu D."/>
            <person name="Latifi A."/>
            <person name="Axen S.D."/>
            <person name="Fewer D.P."/>
            <person name="Talla E."/>
            <person name="Calteau A."/>
            <person name="Cai F."/>
            <person name="Tandeau de Marsac N."/>
            <person name="Rippka R."/>
            <person name="Herdman M."/>
            <person name="Sivonen K."/>
            <person name="Coursin T."/>
            <person name="Laurent T."/>
            <person name="Goodwin L."/>
            <person name="Nolan M."/>
            <person name="Davenport K.W."/>
            <person name="Han C.S."/>
            <person name="Rubin E.M."/>
            <person name="Eisen J.A."/>
            <person name="Woyke T."/>
            <person name="Gugger M."/>
            <person name="Kerfeld C.A."/>
        </authorList>
    </citation>
    <scope>NUCLEOTIDE SEQUENCE [LARGE SCALE GENOMIC DNA]</scope>
    <source>
        <strain evidence="3">ATCC 29140 / PCC 7202</strain>
    </source>
</reference>
<evidence type="ECO:0000259" key="1">
    <source>
        <dbReference type="Pfam" id="PF03358"/>
    </source>
</evidence>
<evidence type="ECO:0000313" key="2">
    <source>
        <dbReference type="EMBL" id="AFZ47490.1"/>
    </source>
</evidence>
<name>K9YM58_CYASC</name>
<gene>
    <name evidence="2" type="ordered locus">Cyast_1529</name>
</gene>
<dbReference type="PANTHER" id="PTHR30543:SF21">
    <property type="entry name" value="NAD(P)H-DEPENDENT FMN REDUCTASE LOT6"/>
    <property type="match status" value="1"/>
</dbReference>
<protein>
    <submittedName>
        <fullName evidence="2">NADPH-dependent FMN reductase</fullName>
    </submittedName>
</protein>
<dbReference type="PATRIC" id="fig|292563.3.peg.1598"/>
<dbReference type="PANTHER" id="PTHR30543">
    <property type="entry name" value="CHROMATE REDUCTASE"/>
    <property type="match status" value="1"/>
</dbReference>
<dbReference type="EMBL" id="CP003940">
    <property type="protein sequence ID" value="AFZ47490.1"/>
    <property type="molecule type" value="Genomic_DNA"/>
</dbReference>
<dbReference type="GO" id="GO:0010181">
    <property type="term" value="F:FMN binding"/>
    <property type="evidence" value="ECO:0007669"/>
    <property type="project" value="TreeGrafter"/>
</dbReference>
<dbReference type="STRING" id="292563.Cyast_1529"/>
<dbReference type="Gene3D" id="3.40.50.360">
    <property type="match status" value="1"/>
</dbReference>
<dbReference type="Pfam" id="PF03358">
    <property type="entry name" value="FMN_red"/>
    <property type="match status" value="1"/>
</dbReference>
<dbReference type="GO" id="GO:0005829">
    <property type="term" value="C:cytosol"/>
    <property type="evidence" value="ECO:0007669"/>
    <property type="project" value="TreeGrafter"/>
</dbReference>
<proteinExistence type="predicted"/>
<organism evidence="2 3">
    <name type="scientific">Cyanobacterium stanieri (strain ATCC 29140 / PCC 7202)</name>
    <dbReference type="NCBI Taxonomy" id="292563"/>
    <lineage>
        <taxon>Bacteria</taxon>
        <taxon>Bacillati</taxon>
        <taxon>Cyanobacteriota</taxon>
        <taxon>Cyanophyceae</taxon>
        <taxon>Oscillatoriophycideae</taxon>
        <taxon>Chroococcales</taxon>
        <taxon>Geminocystaceae</taxon>
        <taxon>Cyanobacterium</taxon>
    </lineage>
</organism>
<dbReference type="GO" id="GO:0016491">
    <property type="term" value="F:oxidoreductase activity"/>
    <property type="evidence" value="ECO:0007669"/>
    <property type="project" value="InterPro"/>
</dbReference>
<dbReference type="eggNOG" id="COG0431">
    <property type="taxonomic scope" value="Bacteria"/>
</dbReference>
<dbReference type="InterPro" id="IPR029039">
    <property type="entry name" value="Flavoprotein-like_sf"/>
</dbReference>
<accession>K9YM58</accession>
<keyword evidence="3" id="KW-1185">Reference proteome</keyword>
<dbReference type="Proteomes" id="UP000010483">
    <property type="component" value="Chromosome"/>
</dbReference>
<dbReference type="InterPro" id="IPR005025">
    <property type="entry name" value="FMN_Rdtase-like_dom"/>
</dbReference>
<dbReference type="AlphaFoldDB" id="K9YM58"/>
<dbReference type="KEGG" id="csn:Cyast_1529"/>
<feature type="domain" description="NADPH-dependent FMN reductase-like" evidence="1">
    <location>
        <begin position="1"/>
        <end position="143"/>
    </location>
</feature>
<evidence type="ECO:0000313" key="3">
    <source>
        <dbReference type="Proteomes" id="UP000010483"/>
    </source>
</evidence>
<dbReference type="SUPFAM" id="SSF52218">
    <property type="entry name" value="Flavoproteins"/>
    <property type="match status" value="1"/>
</dbReference>